<dbReference type="InterPro" id="IPR001715">
    <property type="entry name" value="CH_dom"/>
</dbReference>
<gene>
    <name evidence="3" type="ORF">BJ684DRAFT_490</name>
</gene>
<dbReference type="GO" id="GO:0015629">
    <property type="term" value="C:actin cytoskeleton"/>
    <property type="evidence" value="ECO:0007669"/>
    <property type="project" value="TreeGrafter"/>
</dbReference>
<dbReference type="InterPro" id="IPR050606">
    <property type="entry name" value="Calponin-like"/>
</dbReference>
<dbReference type="InterPro" id="IPR036872">
    <property type="entry name" value="CH_dom_sf"/>
</dbReference>
<name>A0A4P9Y4S4_9FUNG</name>
<sequence>LDRDVRNRLAAKYDPAREEAAKEWICTVLAEDPFPEDISFIQALKDGVILCRVLKAAKPATRFKVSKMPFIQMENIEIFLRGAKDMGCPAHDLFMTVDLYEEKNPTQVVDAIWSFSRHCAQAGLDFPILGPKLATPHQVSFTKEQMDAGKHVINTFQYGYSGGANQNGVSFGSRREI</sequence>
<evidence type="ECO:0000256" key="1">
    <source>
        <dbReference type="ARBA" id="ARBA00009631"/>
    </source>
</evidence>
<evidence type="ECO:0000259" key="2">
    <source>
        <dbReference type="PROSITE" id="PS50021"/>
    </source>
</evidence>
<protein>
    <submittedName>
        <fullName evidence="3">Myophilin</fullName>
    </submittedName>
</protein>
<feature type="non-terminal residue" evidence="3">
    <location>
        <position position="1"/>
    </location>
</feature>
<dbReference type="PANTHER" id="PTHR47385:SF14">
    <property type="entry name" value="TRANSGELIN"/>
    <property type="match status" value="1"/>
</dbReference>
<dbReference type="Pfam" id="PF00307">
    <property type="entry name" value="CH"/>
    <property type="match status" value="1"/>
</dbReference>
<evidence type="ECO:0000313" key="3">
    <source>
        <dbReference type="EMBL" id="RKP13976.1"/>
    </source>
</evidence>
<evidence type="ECO:0000313" key="4">
    <source>
        <dbReference type="Proteomes" id="UP000267251"/>
    </source>
</evidence>
<dbReference type="AlphaFoldDB" id="A0A4P9Y4S4"/>
<dbReference type="Proteomes" id="UP000267251">
    <property type="component" value="Unassembled WGS sequence"/>
</dbReference>
<dbReference type="GO" id="GO:0051015">
    <property type="term" value="F:actin filament binding"/>
    <property type="evidence" value="ECO:0007669"/>
    <property type="project" value="TreeGrafter"/>
</dbReference>
<dbReference type="Gene3D" id="1.10.418.10">
    <property type="entry name" value="Calponin-like domain"/>
    <property type="match status" value="1"/>
</dbReference>
<accession>A0A4P9Y4S4</accession>
<dbReference type="SMART" id="SM00033">
    <property type="entry name" value="CH"/>
    <property type="match status" value="1"/>
</dbReference>
<feature type="non-terminal residue" evidence="3">
    <location>
        <position position="177"/>
    </location>
</feature>
<dbReference type="PRINTS" id="PR00888">
    <property type="entry name" value="SM22CALPONIN"/>
</dbReference>
<proteinExistence type="inferred from homology"/>
<dbReference type="PROSITE" id="PS51122">
    <property type="entry name" value="CALPONIN_2"/>
    <property type="match status" value="1"/>
</dbReference>
<dbReference type="InterPro" id="IPR000557">
    <property type="entry name" value="Calponin_repeat"/>
</dbReference>
<dbReference type="OrthoDB" id="21595at2759"/>
<keyword evidence="4" id="KW-1185">Reference proteome</keyword>
<dbReference type="PROSITE" id="PS50021">
    <property type="entry name" value="CH"/>
    <property type="match status" value="1"/>
</dbReference>
<comment type="similarity">
    <text evidence="1">Belongs to the calponin family.</text>
</comment>
<dbReference type="SUPFAM" id="SSF47576">
    <property type="entry name" value="Calponin-homology domain, CH-domain"/>
    <property type="match status" value="1"/>
</dbReference>
<dbReference type="InterPro" id="IPR003096">
    <property type="entry name" value="SM22_calponin"/>
</dbReference>
<feature type="domain" description="Calponin-homology (CH)" evidence="2">
    <location>
        <begin position="15"/>
        <end position="120"/>
    </location>
</feature>
<dbReference type="EMBL" id="KZ987909">
    <property type="protein sequence ID" value="RKP13976.1"/>
    <property type="molecule type" value="Genomic_DNA"/>
</dbReference>
<dbReference type="GO" id="GO:0007015">
    <property type="term" value="P:actin filament organization"/>
    <property type="evidence" value="ECO:0007669"/>
    <property type="project" value="TreeGrafter"/>
</dbReference>
<dbReference type="PANTHER" id="PTHR47385">
    <property type="entry name" value="CALPONIN"/>
    <property type="match status" value="1"/>
</dbReference>
<reference evidence="4" key="1">
    <citation type="journal article" date="2018" name="Nat. Microbiol.">
        <title>Leveraging single-cell genomics to expand the fungal tree of life.</title>
        <authorList>
            <person name="Ahrendt S.R."/>
            <person name="Quandt C.A."/>
            <person name="Ciobanu D."/>
            <person name="Clum A."/>
            <person name="Salamov A."/>
            <person name="Andreopoulos B."/>
            <person name="Cheng J.F."/>
            <person name="Woyke T."/>
            <person name="Pelin A."/>
            <person name="Henrissat B."/>
            <person name="Reynolds N.K."/>
            <person name="Benny G.L."/>
            <person name="Smith M.E."/>
            <person name="James T.Y."/>
            <person name="Grigoriev I.V."/>
        </authorList>
    </citation>
    <scope>NUCLEOTIDE SEQUENCE [LARGE SCALE GENOMIC DNA]</scope>
</reference>
<organism evidence="3 4">
    <name type="scientific">Piptocephalis cylindrospora</name>
    <dbReference type="NCBI Taxonomy" id="1907219"/>
    <lineage>
        <taxon>Eukaryota</taxon>
        <taxon>Fungi</taxon>
        <taxon>Fungi incertae sedis</taxon>
        <taxon>Zoopagomycota</taxon>
        <taxon>Zoopagomycotina</taxon>
        <taxon>Zoopagomycetes</taxon>
        <taxon>Zoopagales</taxon>
        <taxon>Piptocephalidaceae</taxon>
        <taxon>Piptocephalis</taxon>
    </lineage>
</organism>